<dbReference type="AlphaFoldDB" id="A0A8J6HNH5"/>
<accession>A0A8J6HNH5</accession>
<protein>
    <submittedName>
        <fullName evidence="1">Uncharacterized protein</fullName>
    </submittedName>
</protein>
<comment type="caution">
    <text evidence="1">The sequence shown here is derived from an EMBL/GenBank/DDBJ whole genome shotgun (WGS) entry which is preliminary data.</text>
</comment>
<dbReference type="EMBL" id="JABDTM020019478">
    <property type="protein sequence ID" value="KAH0817438.1"/>
    <property type="molecule type" value="Genomic_DNA"/>
</dbReference>
<name>A0A8J6HNH5_TENMO</name>
<reference evidence="1" key="1">
    <citation type="journal article" date="2020" name="J Insects Food Feed">
        <title>The yellow mealworm (Tenebrio molitor) genome: a resource for the emerging insects as food and feed industry.</title>
        <authorList>
            <person name="Eriksson T."/>
            <person name="Andere A."/>
            <person name="Kelstrup H."/>
            <person name="Emery V."/>
            <person name="Picard C."/>
        </authorList>
    </citation>
    <scope>NUCLEOTIDE SEQUENCE</scope>
    <source>
        <strain evidence="1">Stoneville</strain>
        <tissue evidence="1">Whole head</tissue>
    </source>
</reference>
<dbReference type="Proteomes" id="UP000719412">
    <property type="component" value="Unassembled WGS sequence"/>
</dbReference>
<reference evidence="1" key="2">
    <citation type="submission" date="2021-08" db="EMBL/GenBank/DDBJ databases">
        <authorList>
            <person name="Eriksson T."/>
        </authorList>
    </citation>
    <scope>NUCLEOTIDE SEQUENCE</scope>
    <source>
        <strain evidence="1">Stoneville</strain>
        <tissue evidence="1">Whole head</tissue>
    </source>
</reference>
<sequence>MRDHLTVILLAYMNVWPGWHYKDDFLAGKFKKEVYFERFQKFMLYKMKSTVQGTYASAMKGLENQVVNSTKFNTPIKSDPEFSPYAISIQCPPVMLNTIVFSNVGEDVIMKQHLGSEWEDLSTTQLLNWPHVEVTFRTQDICFVRRQATEFVRYLNFLPHESNKTSQSIIEHVETLRSYGRQKNCYSYNFLEEYMKVYMEALKSTTRVGGQKLEEIQTILSQFLEDVRYIDVNNSIATNTVVLFRLSPLPFIRNKKLVRNNDREGDEARVGYCEIITPKIELVLLYFRAEQKDTPVLSFEYTDTIKASQNASTILPHISYKCTYCRQEYIGQNSKKTMFDHMKNEHKMEQHVRCTLCKKQFDVLNLAACRWKHKCHQ</sequence>
<evidence type="ECO:0000313" key="2">
    <source>
        <dbReference type="Proteomes" id="UP000719412"/>
    </source>
</evidence>
<gene>
    <name evidence="1" type="ORF">GEV33_005353</name>
</gene>
<evidence type="ECO:0000313" key="1">
    <source>
        <dbReference type="EMBL" id="KAH0817438.1"/>
    </source>
</evidence>
<keyword evidence="2" id="KW-1185">Reference proteome</keyword>
<proteinExistence type="predicted"/>
<organism evidence="1 2">
    <name type="scientific">Tenebrio molitor</name>
    <name type="common">Yellow mealworm beetle</name>
    <dbReference type="NCBI Taxonomy" id="7067"/>
    <lineage>
        <taxon>Eukaryota</taxon>
        <taxon>Metazoa</taxon>
        <taxon>Ecdysozoa</taxon>
        <taxon>Arthropoda</taxon>
        <taxon>Hexapoda</taxon>
        <taxon>Insecta</taxon>
        <taxon>Pterygota</taxon>
        <taxon>Neoptera</taxon>
        <taxon>Endopterygota</taxon>
        <taxon>Coleoptera</taxon>
        <taxon>Polyphaga</taxon>
        <taxon>Cucujiformia</taxon>
        <taxon>Tenebrionidae</taxon>
        <taxon>Tenebrio</taxon>
    </lineage>
</organism>